<evidence type="ECO:0000256" key="2">
    <source>
        <dbReference type="ARBA" id="ARBA00023002"/>
    </source>
</evidence>
<dbReference type="EMBL" id="KI660223">
    <property type="protein sequence ID" value="ETN76476.1"/>
    <property type="molecule type" value="Genomic_DNA"/>
</dbReference>
<keyword evidence="2" id="KW-0560">Oxidoreductase</keyword>
<dbReference type="KEGG" id="nai:NECAME_03406"/>
<keyword evidence="4" id="KW-1185">Reference proteome</keyword>
<name>W2T5K4_NECAM</name>
<reference evidence="4" key="1">
    <citation type="journal article" date="2014" name="Nat. Genet.">
        <title>Genome of the human hookworm Necator americanus.</title>
        <authorList>
            <person name="Tang Y.T."/>
            <person name="Gao X."/>
            <person name="Rosa B.A."/>
            <person name="Abubucker S."/>
            <person name="Hallsworth-Pepin K."/>
            <person name="Martin J."/>
            <person name="Tyagi R."/>
            <person name="Heizer E."/>
            <person name="Zhang X."/>
            <person name="Bhonagiri-Palsikar V."/>
            <person name="Minx P."/>
            <person name="Warren W.C."/>
            <person name="Wang Q."/>
            <person name="Zhan B."/>
            <person name="Hotez P.J."/>
            <person name="Sternberg P.W."/>
            <person name="Dougall A."/>
            <person name="Gaze S.T."/>
            <person name="Mulvenna J."/>
            <person name="Sotillo J."/>
            <person name="Ranganathan S."/>
            <person name="Rabelo E.M."/>
            <person name="Wilson R.K."/>
            <person name="Felgner P.L."/>
            <person name="Bethony J."/>
            <person name="Hawdon J.M."/>
            <person name="Gasser R.B."/>
            <person name="Loukas A."/>
            <person name="Mitreva M."/>
        </authorList>
    </citation>
    <scope>NUCLEOTIDE SEQUENCE [LARGE SCALE GENOMIC DNA]</scope>
</reference>
<gene>
    <name evidence="3" type="ORF">NECAME_03406</name>
</gene>
<dbReference type="PANTHER" id="PTHR45024:SF2">
    <property type="entry name" value="SCP2 DOMAIN-CONTAINING PROTEIN"/>
    <property type="match status" value="1"/>
</dbReference>
<dbReference type="Proteomes" id="UP000053676">
    <property type="component" value="Unassembled WGS sequence"/>
</dbReference>
<dbReference type="Gene3D" id="3.40.50.720">
    <property type="entry name" value="NAD(P)-binding Rossmann-like Domain"/>
    <property type="match status" value="1"/>
</dbReference>
<dbReference type="InterPro" id="IPR036291">
    <property type="entry name" value="NAD(P)-bd_dom_sf"/>
</dbReference>
<dbReference type="PRINTS" id="PR00081">
    <property type="entry name" value="GDHRDH"/>
</dbReference>
<evidence type="ECO:0008006" key="5">
    <source>
        <dbReference type="Google" id="ProtNLM"/>
    </source>
</evidence>
<dbReference type="GO" id="GO:0016491">
    <property type="term" value="F:oxidoreductase activity"/>
    <property type="evidence" value="ECO:0007669"/>
    <property type="project" value="UniProtKB-KW"/>
</dbReference>
<evidence type="ECO:0000313" key="4">
    <source>
        <dbReference type="Proteomes" id="UP000053676"/>
    </source>
</evidence>
<dbReference type="Pfam" id="PF00106">
    <property type="entry name" value="adh_short"/>
    <property type="match status" value="1"/>
</dbReference>
<organism evidence="3 4">
    <name type="scientific">Necator americanus</name>
    <name type="common">Human hookworm</name>
    <dbReference type="NCBI Taxonomy" id="51031"/>
    <lineage>
        <taxon>Eukaryota</taxon>
        <taxon>Metazoa</taxon>
        <taxon>Ecdysozoa</taxon>
        <taxon>Nematoda</taxon>
        <taxon>Chromadorea</taxon>
        <taxon>Rhabditida</taxon>
        <taxon>Rhabditina</taxon>
        <taxon>Rhabditomorpha</taxon>
        <taxon>Strongyloidea</taxon>
        <taxon>Ancylostomatidae</taxon>
        <taxon>Bunostominae</taxon>
        <taxon>Necator</taxon>
    </lineage>
</organism>
<comment type="similarity">
    <text evidence="1">Belongs to the short-chain dehydrogenases/reductases (SDR) family.</text>
</comment>
<dbReference type="InterPro" id="IPR051687">
    <property type="entry name" value="Peroxisomal_Beta-Oxidation"/>
</dbReference>
<accession>W2T5K4</accession>
<dbReference type="PANTHER" id="PTHR45024">
    <property type="entry name" value="DEHYDROGENASES, SHORT CHAIN"/>
    <property type="match status" value="1"/>
</dbReference>
<proteinExistence type="inferred from homology"/>
<dbReference type="STRING" id="51031.W2T5K4"/>
<dbReference type="AlphaFoldDB" id="W2T5K4"/>
<dbReference type="OrthoDB" id="5839711at2759"/>
<dbReference type="InterPro" id="IPR020904">
    <property type="entry name" value="Sc_DH/Rdtase_CS"/>
</dbReference>
<protein>
    <recommendedName>
        <fullName evidence="5">3-oxoacyl-[acyl-carrier-protein] reductase domain protein</fullName>
    </recommendedName>
</protein>
<dbReference type="PRINTS" id="PR00080">
    <property type="entry name" value="SDRFAMILY"/>
</dbReference>
<sequence>MTDLDWDLIFRVHVKGAYSVKKTAWPYMRKQNYGRIIVTSSIADIYGDFGQTNYAAAKSALVGFSNSLAQEGAKYNILAKTAIPAAGSRLTQTTLLEAFMGGKLEVKRNVMLRQELQTILEKKRKSKLQLLTLQIR</sequence>
<evidence type="ECO:0000313" key="3">
    <source>
        <dbReference type="EMBL" id="ETN76476.1"/>
    </source>
</evidence>
<evidence type="ECO:0000256" key="1">
    <source>
        <dbReference type="ARBA" id="ARBA00006484"/>
    </source>
</evidence>
<dbReference type="InterPro" id="IPR002347">
    <property type="entry name" value="SDR_fam"/>
</dbReference>
<dbReference type="PROSITE" id="PS00061">
    <property type="entry name" value="ADH_SHORT"/>
    <property type="match status" value="1"/>
</dbReference>
<dbReference type="SUPFAM" id="SSF51735">
    <property type="entry name" value="NAD(P)-binding Rossmann-fold domains"/>
    <property type="match status" value="1"/>
</dbReference>